<name>A0AC34GSZ0_9BILA</name>
<protein>
    <submittedName>
        <fullName evidence="2">C-type lectin domain-containing protein</fullName>
    </submittedName>
</protein>
<dbReference type="Proteomes" id="UP000887579">
    <property type="component" value="Unplaced"/>
</dbReference>
<evidence type="ECO:0000313" key="2">
    <source>
        <dbReference type="WBParaSite" id="ES5_v2.g7943.t1"/>
    </source>
</evidence>
<proteinExistence type="predicted"/>
<organism evidence="1 2">
    <name type="scientific">Panagrolaimus sp. ES5</name>
    <dbReference type="NCBI Taxonomy" id="591445"/>
    <lineage>
        <taxon>Eukaryota</taxon>
        <taxon>Metazoa</taxon>
        <taxon>Ecdysozoa</taxon>
        <taxon>Nematoda</taxon>
        <taxon>Chromadorea</taxon>
        <taxon>Rhabditida</taxon>
        <taxon>Tylenchina</taxon>
        <taxon>Panagrolaimomorpha</taxon>
        <taxon>Panagrolaimoidea</taxon>
        <taxon>Panagrolaimidae</taxon>
        <taxon>Panagrolaimus</taxon>
    </lineage>
</organism>
<accession>A0AC34GSZ0</accession>
<sequence length="301" mass="33817">MLVLFILFYLVFNAKACPNGSIASFSNPPKCYHFVTQKQNWISAVEICKTMGGDVISIHDFLDNVFISGEAENLFTDSASGDFWIGANNLMSAGGWSWIDGTPFDFTDWDVKQPIKTANCGAALMQSSKWIADDCFKNKSFVCLINKDSIPATTTHKPTRCLDTWTYYPTTGYCYKVFDNATFLDAEDRCRISGAHLTSIHGEDENLFVANLAYWPGADVCDGTKQSWVGLFREDIAGRWEWTDGSAFDYHNWAIGTPYNDTGYNYGYMDITSICNEPTGRMRNTIINVLLAKFVCKKTPF</sequence>
<reference evidence="2" key="1">
    <citation type="submission" date="2022-11" db="UniProtKB">
        <authorList>
            <consortium name="WormBaseParasite"/>
        </authorList>
    </citation>
    <scope>IDENTIFICATION</scope>
</reference>
<dbReference type="WBParaSite" id="ES5_v2.g7943.t1">
    <property type="protein sequence ID" value="ES5_v2.g7943.t1"/>
    <property type="gene ID" value="ES5_v2.g7943"/>
</dbReference>
<evidence type="ECO:0000313" key="1">
    <source>
        <dbReference type="Proteomes" id="UP000887579"/>
    </source>
</evidence>